<name>A0A2M4D641_ANODA</name>
<keyword evidence="1" id="KW-0732">Signal</keyword>
<organism evidence="2">
    <name type="scientific">Anopheles darlingi</name>
    <name type="common">Mosquito</name>
    <dbReference type="NCBI Taxonomy" id="43151"/>
    <lineage>
        <taxon>Eukaryota</taxon>
        <taxon>Metazoa</taxon>
        <taxon>Ecdysozoa</taxon>
        <taxon>Arthropoda</taxon>
        <taxon>Hexapoda</taxon>
        <taxon>Insecta</taxon>
        <taxon>Pterygota</taxon>
        <taxon>Neoptera</taxon>
        <taxon>Endopterygota</taxon>
        <taxon>Diptera</taxon>
        <taxon>Nematocera</taxon>
        <taxon>Culicoidea</taxon>
        <taxon>Culicidae</taxon>
        <taxon>Anophelinae</taxon>
        <taxon>Anopheles</taxon>
    </lineage>
</organism>
<proteinExistence type="predicted"/>
<evidence type="ECO:0000313" key="2">
    <source>
        <dbReference type="EMBL" id="MBW72996.1"/>
    </source>
</evidence>
<accession>A0A2M4D641</accession>
<dbReference type="AlphaFoldDB" id="A0A2M4D641"/>
<evidence type="ECO:0000256" key="1">
    <source>
        <dbReference type="SAM" id="SignalP"/>
    </source>
</evidence>
<feature type="chain" id="PRO_5015005703" evidence="1">
    <location>
        <begin position="24"/>
        <end position="67"/>
    </location>
</feature>
<protein>
    <submittedName>
        <fullName evidence="2">Putative secreted protein</fullName>
    </submittedName>
</protein>
<feature type="signal peptide" evidence="1">
    <location>
        <begin position="1"/>
        <end position="23"/>
    </location>
</feature>
<reference evidence="2" key="1">
    <citation type="submission" date="2018-01" db="EMBL/GenBank/DDBJ databases">
        <title>An insight into the sialome of Amazonian anophelines.</title>
        <authorList>
            <person name="Ribeiro J.M."/>
            <person name="Scarpassa V."/>
            <person name="Calvo E."/>
        </authorList>
    </citation>
    <scope>NUCLEOTIDE SEQUENCE</scope>
</reference>
<sequence>MSFVVYCSLLFALQLLLLLLVEGSTSTKRATVYTTSCDRNMAEHAADGHMLAGTKLPGACRRMQVRT</sequence>
<dbReference type="EMBL" id="GGFL01008818">
    <property type="protein sequence ID" value="MBW72996.1"/>
    <property type="molecule type" value="Transcribed_RNA"/>
</dbReference>